<evidence type="ECO:0000313" key="2">
    <source>
        <dbReference type="EnsemblMetazoa" id="PPA36107.1"/>
    </source>
</evidence>
<feature type="region of interest" description="Disordered" evidence="1">
    <location>
        <begin position="114"/>
        <end position="172"/>
    </location>
</feature>
<feature type="compositionally biased region" description="Basic residues" evidence="1">
    <location>
        <begin position="12"/>
        <end position="25"/>
    </location>
</feature>
<gene>
    <name evidence="2" type="primary">WBGene00274476</name>
</gene>
<evidence type="ECO:0000256" key="1">
    <source>
        <dbReference type="SAM" id="MobiDB-lite"/>
    </source>
</evidence>
<protein>
    <submittedName>
        <fullName evidence="2">Uncharacterized protein</fullName>
    </submittedName>
</protein>
<feature type="compositionally biased region" description="Basic and acidic residues" evidence="1">
    <location>
        <begin position="144"/>
        <end position="157"/>
    </location>
</feature>
<organism evidence="2 3">
    <name type="scientific">Pristionchus pacificus</name>
    <name type="common">Parasitic nematode worm</name>
    <dbReference type="NCBI Taxonomy" id="54126"/>
    <lineage>
        <taxon>Eukaryota</taxon>
        <taxon>Metazoa</taxon>
        <taxon>Ecdysozoa</taxon>
        <taxon>Nematoda</taxon>
        <taxon>Chromadorea</taxon>
        <taxon>Rhabditida</taxon>
        <taxon>Rhabditina</taxon>
        <taxon>Diplogasteromorpha</taxon>
        <taxon>Diplogasteroidea</taxon>
        <taxon>Neodiplogasteridae</taxon>
        <taxon>Pristionchus</taxon>
    </lineage>
</organism>
<dbReference type="Proteomes" id="UP000005239">
    <property type="component" value="Unassembled WGS sequence"/>
</dbReference>
<feature type="compositionally biased region" description="Low complexity" evidence="1">
    <location>
        <begin position="130"/>
        <end position="143"/>
    </location>
</feature>
<keyword evidence="3" id="KW-1185">Reference proteome</keyword>
<accession>A0A2A6CW23</accession>
<accession>A0A8R1YV16</accession>
<reference evidence="3" key="1">
    <citation type="journal article" date="2008" name="Nat. Genet.">
        <title>The Pristionchus pacificus genome provides a unique perspective on nematode lifestyle and parasitism.</title>
        <authorList>
            <person name="Dieterich C."/>
            <person name="Clifton S.W."/>
            <person name="Schuster L.N."/>
            <person name="Chinwalla A."/>
            <person name="Delehaunty K."/>
            <person name="Dinkelacker I."/>
            <person name="Fulton L."/>
            <person name="Fulton R."/>
            <person name="Godfrey J."/>
            <person name="Minx P."/>
            <person name="Mitreva M."/>
            <person name="Roeseler W."/>
            <person name="Tian H."/>
            <person name="Witte H."/>
            <person name="Yang S.P."/>
            <person name="Wilson R.K."/>
            <person name="Sommer R.J."/>
        </authorList>
    </citation>
    <scope>NUCLEOTIDE SEQUENCE [LARGE SCALE GENOMIC DNA]</scope>
    <source>
        <strain evidence="3">PS312</strain>
    </source>
</reference>
<sequence length="231" mass="26329">MSDATTSPSCSPKRRPSRSRSRKPHLQFNTLNEAKVVLEIIENRVRNMGDERGRIVKMEKQLTRLNKSIEDQGDMMKIRVRTAEEEMRGRLGLETEPGWGQIRRMKWGSEMGSISDESSISLTRTERSRSTSGARGSLSASSIERSEGTSVRERSMRETLLQQVPEPPKRRVNPVACSRYDEAIKHLEQAAAHLKQIAVVPIREDDKLLAHGASVRQLMEQLKLSKEQFEY</sequence>
<dbReference type="AlphaFoldDB" id="A0A2A6CW23"/>
<proteinExistence type="predicted"/>
<reference evidence="2" key="2">
    <citation type="submission" date="2022-06" db="UniProtKB">
        <authorList>
            <consortium name="EnsemblMetazoa"/>
        </authorList>
    </citation>
    <scope>IDENTIFICATION</scope>
    <source>
        <strain evidence="2">PS312</strain>
    </source>
</reference>
<name>A0A2A6CW23_PRIPA</name>
<evidence type="ECO:0000313" key="3">
    <source>
        <dbReference type="Proteomes" id="UP000005239"/>
    </source>
</evidence>
<dbReference type="EnsemblMetazoa" id="PPA36107.1">
    <property type="protein sequence ID" value="PPA36107.1"/>
    <property type="gene ID" value="WBGene00274476"/>
</dbReference>
<feature type="region of interest" description="Disordered" evidence="1">
    <location>
        <begin position="1"/>
        <end position="25"/>
    </location>
</feature>